<dbReference type="Pfam" id="PF01636">
    <property type="entry name" value="APH"/>
    <property type="match status" value="1"/>
</dbReference>
<dbReference type="InterPro" id="IPR011009">
    <property type="entry name" value="Kinase-like_dom_sf"/>
</dbReference>
<dbReference type="AlphaFoldDB" id="A0A9P9IRH4"/>
<dbReference type="PANTHER" id="PTHR36091:SF2">
    <property type="entry name" value="AMINOGLYCOSIDE PHOSPHOTRANSFERASE DOMAIN-CONTAINING PROTEIN"/>
    <property type="match status" value="1"/>
</dbReference>
<evidence type="ECO:0000259" key="1">
    <source>
        <dbReference type="Pfam" id="PF01636"/>
    </source>
</evidence>
<dbReference type="EMBL" id="JAGMWT010000004">
    <property type="protein sequence ID" value="KAH7130487.1"/>
    <property type="molecule type" value="Genomic_DNA"/>
</dbReference>
<dbReference type="PANTHER" id="PTHR36091">
    <property type="entry name" value="ALTERED INHERITANCE OF MITOCHONDRIA PROTEIN 9, MITOCHONDRIAL"/>
    <property type="match status" value="1"/>
</dbReference>
<sequence>MASSRYISSRLAIGVSYCSLLQVTATIRAKSSIILSTHSLANYSRDQPSELFEYTSGRWLWNNSLKHSERSQHFNVSELKRLAAAAVNRNVEDVARFEKLAEGGFNRTFLVTMQDGFQLVGRVPYPVTKPKHLVIASEVATVDFLRLHGLPVPKIYSYSATSENPAGTEYIFMELVRGTNLGDIWFDLSEKARITVVTKLVELESRLFALPFPASGSLYYTKDMDAEGSKINVPFTNSSPESCFCIGPDLRLNLWYGKRLEIKVDRGPYTDSAAVLAAVAKKELAYLSKFGKPLHPFQRLHREIYNYQRRSPNEHVQNLERYLEIVPYIIPNGEDTLTRPTLRHPDLQPNNIFVSDDLSITSLIDWQHSSILPLFLQCGIPNSLQNYGDSISESLIPPELPRNFDELGETEQHKQVMLLRQRQLHYFYFAATAEFNSTHYNALAHDFSLLRRRLFHHASYPWEGDSVTLKADLIFLEKNWPNIMVSNSSMHDSARPPCPIVFSEDEVNECLRMNTAQIEADEQLQACRHAIGIGTEGWVPLDQYNEVKQRECKLKADALEAGESEEERLRLCEHWMFDDFDEEEYL</sequence>
<dbReference type="InterPro" id="IPR002575">
    <property type="entry name" value="Aminoglycoside_PTrfase"/>
</dbReference>
<dbReference type="SUPFAM" id="SSF56112">
    <property type="entry name" value="Protein kinase-like (PK-like)"/>
    <property type="match status" value="1"/>
</dbReference>
<keyword evidence="2" id="KW-0418">Kinase</keyword>
<dbReference type="Proteomes" id="UP000700596">
    <property type="component" value="Unassembled WGS sequence"/>
</dbReference>
<reference evidence="2" key="1">
    <citation type="journal article" date="2021" name="Nat. Commun.">
        <title>Genetic determinants of endophytism in the Arabidopsis root mycobiome.</title>
        <authorList>
            <person name="Mesny F."/>
            <person name="Miyauchi S."/>
            <person name="Thiergart T."/>
            <person name="Pickel B."/>
            <person name="Atanasova L."/>
            <person name="Karlsson M."/>
            <person name="Huettel B."/>
            <person name="Barry K.W."/>
            <person name="Haridas S."/>
            <person name="Chen C."/>
            <person name="Bauer D."/>
            <person name="Andreopoulos W."/>
            <person name="Pangilinan J."/>
            <person name="LaButti K."/>
            <person name="Riley R."/>
            <person name="Lipzen A."/>
            <person name="Clum A."/>
            <person name="Drula E."/>
            <person name="Henrissat B."/>
            <person name="Kohler A."/>
            <person name="Grigoriev I.V."/>
            <person name="Martin F.M."/>
            <person name="Hacquard S."/>
        </authorList>
    </citation>
    <scope>NUCLEOTIDE SEQUENCE</scope>
    <source>
        <strain evidence="2">MPI-CAGE-CH-0243</strain>
    </source>
</reference>
<evidence type="ECO:0000313" key="3">
    <source>
        <dbReference type="Proteomes" id="UP000700596"/>
    </source>
</evidence>
<name>A0A9P9IRH4_9PLEO</name>
<dbReference type="GO" id="GO:0016301">
    <property type="term" value="F:kinase activity"/>
    <property type="evidence" value="ECO:0007669"/>
    <property type="project" value="UniProtKB-KW"/>
</dbReference>
<protein>
    <submittedName>
        <fullName evidence="2">Kinase-like domain-containing protein</fullName>
    </submittedName>
</protein>
<dbReference type="Gene3D" id="3.30.200.20">
    <property type="entry name" value="Phosphorylase Kinase, domain 1"/>
    <property type="match status" value="1"/>
</dbReference>
<feature type="domain" description="Aminoglycoside phosphotransferase" evidence="1">
    <location>
        <begin position="98"/>
        <end position="371"/>
    </location>
</feature>
<proteinExistence type="predicted"/>
<evidence type="ECO:0000313" key="2">
    <source>
        <dbReference type="EMBL" id="KAH7130487.1"/>
    </source>
</evidence>
<dbReference type="Gene3D" id="3.90.1200.10">
    <property type="match status" value="1"/>
</dbReference>
<keyword evidence="3" id="KW-1185">Reference proteome</keyword>
<dbReference type="InterPro" id="IPR051035">
    <property type="entry name" value="Mito_inheritance_9"/>
</dbReference>
<organism evidence="2 3">
    <name type="scientific">Dendryphion nanum</name>
    <dbReference type="NCBI Taxonomy" id="256645"/>
    <lineage>
        <taxon>Eukaryota</taxon>
        <taxon>Fungi</taxon>
        <taxon>Dikarya</taxon>
        <taxon>Ascomycota</taxon>
        <taxon>Pezizomycotina</taxon>
        <taxon>Dothideomycetes</taxon>
        <taxon>Pleosporomycetidae</taxon>
        <taxon>Pleosporales</taxon>
        <taxon>Torulaceae</taxon>
        <taxon>Dendryphion</taxon>
    </lineage>
</organism>
<dbReference type="OrthoDB" id="10003767at2759"/>
<keyword evidence="2" id="KW-0808">Transferase</keyword>
<gene>
    <name evidence="2" type="ORF">B0J11DRAFT_430606</name>
</gene>
<comment type="caution">
    <text evidence="2">The sequence shown here is derived from an EMBL/GenBank/DDBJ whole genome shotgun (WGS) entry which is preliminary data.</text>
</comment>
<dbReference type="GO" id="GO:0005739">
    <property type="term" value="C:mitochondrion"/>
    <property type="evidence" value="ECO:0007669"/>
    <property type="project" value="TreeGrafter"/>
</dbReference>
<accession>A0A9P9IRH4</accession>